<keyword evidence="2" id="KW-0812">Transmembrane</keyword>
<dbReference type="RefSeq" id="WP_188550973.1">
    <property type="nucleotide sequence ID" value="NZ_BMFY01000009.1"/>
</dbReference>
<evidence type="ECO:0000313" key="4">
    <source>
        <dbReference type="Proteomes" id="UP000616114"/>
    </source>
</evidence>
<name>A0A8J2TZ29_9MICO</name>
<dbReference type="AlphaFoldDB" id="A0A8J2TZ29"/>
<feature type="transmembrane region" description="Helical" evidence="2">
    <location>
        <begin position="205"/>
        <end position="228"/>
    </location>
</feature>
<keyword evidence="4" id="KW-1185">Reference proteome</keyword>
<comment type="caution">
    <text evidence="3">The sequence shown here is derived from an EMBL/GenBank/DDBJ whole genome shotgun (WGS) entry which is preliminary data.</text>
</comment>
<dbReference type="Pfam" id="PF07314">
    <property type="entry name" value="Lit"/>
    <property type="match status" value="1"/>
</dbReference>
<protein>
    <recommendedName>
        <fullName evidence="5">Integral membrane protein (TIGR01906 family)</fullName>
    </recommendedName>
</protein>
<evidence type="ECO:0000256" key="1">
    <source>
        <dbReference type="SAM" id="MobiDB-lite"/>
    </source>
</evidence>
<feature type="compositionally biased region" description="Low complexity" evidence="1">
    <location>
        <begin position="40"/>
        <end position="65"/>
    </location>
</feature>
<proteinExistence type="predicted"/>
<feature type="transmembrane region" description="Helical" evidence="2">
    <location>
        <begin position="240"/>
        <end position="260"/>
    </location>
</feature>
<sequence length="326" mass="35678">MADQNENPNADMLSRRMRSGRRRQESDAEQTQAMDPADLPSAPAAGSGASPASGPAPAASSGRPSMISEEEWALINGTAPAAEPRDPEDPVRAVEVPRGRQESRWGALGVIGTIWIALTVPFVLAAVAVRAVASPLFLRFEYFWRPGFPADEYGWSAEERQHYASYVLGYLHNFDGSRYLADVVLPSGQPVFLTEEIAHMQDVKFLISLLYLIAIVMGVVAVIFMLLLSRSSAVGVRPGLFWGSLLTLLGFAALGVLGALDFDAFFTGFHQVFFDAGTWQFYVDDALIRLFPQTFWVDAGIAAAAIVLIVAITLLLLNLPRRRRRH</sequence>
<keyword evidence="2" id="KW-1133">Transmembrane helix</keyword>
<organism evidence="3 4">
    <name type="scientific">Sediminivirga luteola</name>
    <dbReference type="NCBI Taxonomy" id="1774748"/>
    <lineage>
        <taxon>Bacteria</taxon>
        <taxon>Bacillati</taxon>
        <taxon>Actinomycetota</taxon>
        <taxon>Actinomycetes</taxon>
        <taxon>Micrococcales</taxon>
        <taxon>Brevibacteriaceae</taxon>
        <taxon>Sediminivirga</taxon>
    </lineage>
</organism>
<dbReference type="EMBL" id="BMFY01000009">
    <property type="protein sequence ID" value="GGA18815.1"/>
    <property type="molecule type" value="Genomic_DNA"/>
</dbReference>
<reference evidence="3" key="1">
    <citation type="journal article" date="2014" name="Int. J. Syst. Evol. Microbiol.">
        <title>Complete genome sequence of Corynebacterium casei LMG S-19264T (=DSM 44701T), isolated from a smear-ripened cheese.</title>
        <authorList>
            <consortium name="US DOE Joint Genome Institute (JGI-PGF)"/>
            <person name="Walter F."/>
            <person name="Albersmeier A."/>
            <person name="Kalinowski J."/>
            <person name="Ruckert C."/>
        </authorList>
    </citation>
    <scope>NUCLEOTIDE SEQUENCE</scope>
    <source>
        <strain evidence="3">CGMCC 1.12785</strain>
    </source>
</reference>
<feature type="region of interest" description="Disordered" evidence="1">
    <location>
        <begin position="1"/>
        <end position="98"/>
    </location>
</feature>
<evidence type="ECO:0000313" key="3">
    <source>
        <dbReference type="EMBL" id="GGA18815.1"/>
    </source>
</evidence>
<dbReference type="Proteomes" id="UP000616114">
    <property type="component" value="Unassembled WGS sequence"/>
</dbReference>
<dbReference type="NCBIfam" id="TIGR01906">
    <property type="entry name" value="integ_TIGR01906"/>
    <property type="match status" value="1"/>
</dbReference>
<accession>A0A8J2TZ29</accession>
<keyword evidence="2" id="KW-0472">Membrane</keyword>
<evidence type="ECO:0000256" key="2">
    <source>
        <dbReference type="SAM" id="Phobius"/>
    </source>
</evidence>
<feature type="compositionally biased region" description="Basic and acidic residues" evidence="1">
    <location>
        <begin position="83"/>
        <end position="98"/>
    </location>
</feature>
<feature type="transmembrane region" description="Helical" evidence="2">
    <location>
        <begin position="107"/>
        <end position="133"/>
    </location>
</feature>
<feature type="transmembrane region" description="Helical" evidence="2">
    <location>
        <begin position="295"/>
        <end position="317"/>
    </location>
</feature>
<reference evidence="3" key="2">
    <citation type="submission" date="2020-09" db="EMBL/GenBank/DDBJ databases">
        <authorList>
            <person name="Sun Q."/>
            <person name="Zhou Y."/>
        </authorList>
    </citation>
    <scope>NUCLEOTIDE SEQUENCE</scope>
    <source>
        <strain evidence="3">CGMCC 1.12785</strain>
    </source>
</reference>
<evidence type="ECO:0008006" key="5">
    <source>
        <dbReference type="Google" id="ProtNLM"/>
    </source>
</evidence>
<gene>
    <name evidence="3" type="ORF">GCM10011333_22420</name>
</gene>
<dbReference type="InterPro" id="IPR010178">
    <property type="entry name" value="Lit"/>
</dbReference>